<evidence type="ECO:0000313" key="2">
    <source>
        <dbReference type="EMBL" id="RDE06629.1"/>
    </source>
</evidence>
<dbReference type="EMBL" id="QQNB01000001">
    <property type="protein sequence ID" value="RDE06629.1"/>
    <property type="molecule type" value="Genomic_DNA"/>
</dbReference>
<organism evidence="2 3">
    <name type="scientific">Sphingomonas aracearum</name>
    <dbReference type="NCBI Taxonomy" id="2283317"/>
    <lineage>
        <taxon>Bacteria</taxon>
        <taxon>Pseudomonadati</taxon>
        <taxon>Pseudomonadota</taxon>
        <taxon>Alphaproteobacteria</taxon>
        <taxon>Sphingomonadales</taxon>
        <taxon>Sphingomonadaceae</taxon>
        <taxon>Sphingomonas</taxon>
    </lineage>
</organism>
<name>A0A369VXR4_9SPHN</name>
<sequence length="274" mass="29455">MKDGNEVLVHDDAIAAVLVTLKIEITDAAKVRNAAEDVYRGYEARIGQEPTEGEVDSMFGSPDAPDLPACINFLFPSHWSGADVLDIGIDVVDVHGEADGTSKNADADEDGATTRSPTEPAMEPTHPVTFQHVLDGISEVINAPADPDKTRASLKHLRRKGFPSAGKGSGRALEYTRDEFVLILIAYHLMSIGLTPEYTAAIVTANAEGILADHDEVEEPFMFFQPRAVNDSFDGTVPPVSFIARQDILAAITGRGAIFLPLKPVKRLAARIAP</sequence>
<keyword evidence="3" id="KW-1185">Reference proteome</keyword>
<evidence type="ECO:0000313" key="3">
    <source>
        <dbReference type="Proteomes" id="UP000253918"/>
    </source>
</evidence>
<feature type="region of interest" description="Disordered" evidence="1">
    <location>
        <begin position="99"/>
        <end position="124"/>
    </location>
</feature>
<proteinExistence type="predicted"/>
<dbReference type="AlphaFoldDB" id="A0A369VXR4"/>
<comment type="caution">
    <text evidence="2">The sequence shown here is derived from an EMBL/GenBank/DDBJ whole genome shotgun (WGS) entry which is preliminary data.</text>
</comment>
<dbReference type="Proteomes" id="UP000253918">
    <property type="component" value="Unassembled WGS sequence"/>
</dbReference>
<evidence type="ECO:0000256" key="1">
    <source>
        <dbReference type="SAM" id="MobiDB-lite"/>
    </source>
</evidence>
<protein>
    <submittedName>
        <fullName evidence="2">Uncharacterized protein</fullName>
    </submittedName>
</protein>
<gene>
    <name evidence="2" type="ORF">DVW87_02700</name>
</gene>
<accession>A0A369VXR4</accession>
<reference evidence="2 3" key="1">
    <citation type="submission" date="2018-07" db="EMBL/GenBank/DDBJ databases">
        <title>a novel species of Sphingomonas isolated from the rhizosphere soil of Araceae plant.</title>
        <authorList>
            <person name="Zhiyong W."/>
            <person name="Qinglan Z."/>
            <person name="Zhiwei F."/>
            <person name="Ding X."/>
            <person name="Gejiao W."/>
            <person name="Shixue Z."/>
        </authorList>
    </citation>
    <scope>NUCLEOTIDE SEQUENCE [LARGE SCALE GENOMIC DNA]</scope>
    <source>
        <strain evidence="2 3">WZY 27</strain>
    </source>
</reference>